<gene>
    <name evidence="2" type="ORF">BKA55DRAFT_696909</name>
</gene>
<name>A0A9P9G0U3_FUSRE</name>
<dbReference type="Proteomes" id="UP000720189">
    <property type="component" value="Unassembled WGS sequence"/>
</dbReference>
<keyword evidence="3" id="KW-1185">Reference proteome</keyword>
<dbReference type="AlphaFoldDB" id="A0A9P9G0U3"/>
<dbReference type="EMBL" id="JAGMUX010000024">
    <property type="protein sequence ID" value="KAH7228599.1"/>
    <property type="molecule type" value="Genomic_DNA"/>
</dbReference>
<dbReference type="RefSeq" id="XP_046042836.1">
    <property type="nucleotide sequence ID" value="XM_046200318.1"/>
</dbReference>
<protein>
    <submittedName>
        <fullName evidence="2">Uncharacterized protein</fullName>
    </submittedName>
</protein>
<feature type="compositionally biased region" description="Polar residues" evidence="1">
    <location>
        <begin position="162"/>
        <end position="174"/>
    </location>
</feature>
<reference evidence="2" key="1">
    <citation type="journal article" date="2021" name="Nat. Commun.">
        <title>Genetic determinants of endophytism in the Arabidopsis root mycobiome.</title>
        <authorList>
            <person name="Mesny F."/>
            <person name="Miyauchi S."/>
            <person name="Thiergart T."/>
            <person name="Pickel B."/>
            <person name="Atanasova L."/>
            <person name="Karlsson M."/>
            <person name="Huettel B."/>
            <person name="Barry K.W."/>
            <person name="Haridas S."/>
            <person name="Chen C."/>
            <person name="Bauer D."/>
            <person name="Andreopoulos W."/>
            <person name="Pangilinan J."/>
            <person name="LaButti K."/>
            <person name="Riley R."/>
            <person name="Lipzen A."/>
            <person name="Clum A."/>
            <person name="Drula E."/>
            <person name="Henrissat B."/>
            <person name="Kohler A."/>
            <person name="Grigoriev I.V."/>
            <person name="Martin F.M."/>
            <person name="Hacquard S."/>
        </authorList>
    </citation>
    <scope>NUCLEOTIDE SEQUENCE</scope>
    <source>
        <strain evidence="2">MPI-CAGE-AT-0023</strain>
    </source>
</reference>
<proteinExistence type="predicted"/>
<feature type="region of interest" description="Disordered" evidence="1">
    <location>
        <begin position="109"/>
        <end position="174"/>
    </location>
</feature>
<accession>A0A9P9G0U3</accession>
<feature type="compositionally biased region" description="Basic and acidic residues" evidence="1">
    <location>
        <begin position="142"/>
        <end position="152"/>
    </location>
</feature>
<evidence type="ECO:0000313" key="2">
    <source>
        <dbReference type="EMBL" id="KAH7228599.1"/>
    </source>
</evidence>
<dbReference type="OrthoDB" id="5050412at2759"/>
<evidence type="ECO:0000313" key="3">
    <source>
        <dbReference type="Proteomes" id="UP000720189"/>
    </source>
</evidence>
<sequence length="174" mass="19226">MPDKAPAEFHRRHNHATLTTTGASAAGNGTTILGDAQKGRMRTLQREERKITCRENGADEWTSTMTTAKTTMMRQAGVRLTPPQQLALNTMLRFDGTGFTHVEADYSKPWLPSESRPEATPGEEAPAHRRMMNATACATNKNEPKSEYDQEQRSTGVHAGTLQRNTGTGTQRWA</sequence>
<dbReference type="GeneID" id="70230272"/>
<evidence type="ECO:0000256" key="1">
    <source>
        <dbReference type="SAM" id="MobiDB-lite"/>
    </source>
</evidence>
<organism evidence="2 3">
    <name type="scientific">Fusarium redolens</name>
    <dbReference type="NCBI Taxonomy" id="48865"/>
    <lineage>
        <taxon>Eukaryota</taxon>
        <taxon>Fungi</taxon>
        <taxon>Dikarya</taxon>
        <taxon>Ascomycota</taxon>
        <taxon>Pezizomycotina</taxon>
        <taxon>Sordariomycetes</taxon>
        <taxon>Hypocreomycetidae</taxon>
        <taxon>Hypocreales</taxon>
        <taxon>Nectriaceae</taxon>
        <taxon>Fusarium</taxon>
        <taxon>Fusarium redolens species complex</taxon>
    </lineage>
</organism>
<comment type="caution">
    <text evidence="2">The sequence shown here is derived from an EMBL/GenBank/DDBJ whole genome shotgun (WGS) entry which is preliminary data.</text>
</comment>